<gene>
    <name evidence="1" type="ORF">NK6_1035</name>
</gene>
<proteinExistence type="predicted"/>
<dbReference type="EMBL" id="AP014685">
    <property type="protein sequence ID" value="BAR54220.1"/>
    <property type="molecule type" value="Genomic_DNA"/>
</dbReference>
<dbReference type="RefSeq" id="WP_060908390.1">
    <property type="nucleotide sequence ID" value="NZ_CP126038.1"/>
</dbReference>
<protein>
    <submittedName>
        <fullName evidence="1">Uncharacterized protein</fullName>
    </submittedName>
</protein>
<evidence type="ECO:0000313" key="2">
    <source>
        <dbReference type="Proteomes" id="UP000063308"/>
    </source>
</evidence>
<organism evidence="1 2">
    <name type="scientific">Bradyrhizobium diazoefficiens</name>
    <dbReference type="NCBI Taxonomy" id="1355477"/>
    <lineage>
        <taxon>Bacteria</taxon>
        <taxon>Pseudomonadati</taxon>
        <taxon>Pseudomonadota</taxon>
        <taxon>Alphaproteobacteria</taxon>
        <taxon>Hyphomicrobiales</taxon>
        <taxon>Nitrobacteraceae</taxon>
        <taxon>Bradyrhizobium</taxon>
    </lineage>
</organism>
<name>A0A0E3VSN5_9BRAD</name>
<evidence type="ECO:0000313" key="1">
    <source>
        <dbReference type="EMBL" id="BAR54220.1"/>
    </source>
</evidence>
<accession>A0A0E3VSN5</accession>
<dbReference type="AlphaFoldDB" id="A0A0E3VSN5"/>
<reference evidence="1 2" key="1">
    <citation type="submission" date="2014-11" db="EMBL/GenBank/DDBJ databases">
        <title>Symbiosis island explosion on the genome of extra-slow-growing strains of soybean bradyrhizobia with massive insertion sequences.</title>
        <authorList>
            <person name="Iida T."/>
            <person name="Minamisawa K."/>
        </authorList>
    </citation>
    <scope>NUCLEOTIDE SEQUENCE [LARGE SCALE GENOMIC DNA]</scope>
    <source>
        <strain evidence="1 2">NK6</strain>
    </source>
</reference>
<dbReference type="Proteomes" id="UP000063308">
    <property type="component" value="Chromosome"/>
</dbReference>
<sequence length="77" mass="8769">MKGERPTYFSDMQEPPEFLKALDHARRLSCYEGWCRMHIEAIQVAIDQYAEAALGNRDFFLNKPHSIGGSRKAGDVP</sequence>